<comment type="caution">
    <text evidence="1">The sequence shown here is derived from an EMBL/GenBank/DDBJ whole genome shotgun (WGS) entry which is preliminary data.</text>
</comment>
<accession>A0AAJ1BE92</accession>
<evidence type="ECO:0000313" key="1">
    <source>
        <dbReference type="EMBL" id="MCH4293131.1"/>
    </source>
</evidence>
<gene>
    <name evidence="1" type="ORF">MJ923_02270</name>
</gene>
<sequence length="380" mass="41002">MNHVTVVRSAGQHGVLPCVQTSSDHLAPYTLQLPGPLFKGICQSAVALLQQAMAPERLARARQWVPKALLIGDAPDWCEFFAVDFAICEAAGTLNHRLIELQAFPSLYAWAHSQEAALSYSAFGLAPLSERRRALGQIVLGQTASADAVVMLDEAPLTQATGFCFELMARQYGISPQPLSNIVRRGNRLFYHSTKAGGALQPIERIYNRLIVISPEQAAHCRELFLGAEVSFAGHPDWYYLLAKSMLPLLDDPSVLPCRMLHLPGDTIAPQQVIKPLFGYGGAGVVLNPALTPADDLPRGPVLAQQRVEYAPCVYLAPEDLSLCLEVRALCLWPKGAPSPQISGLMGRTSIEGMVSATRQRHPLAGACLVTGPAAIGRGE</sequence>
<proteinExistence type="predicted"/>
<evidence type="ECO:0000313" key="2">
    <source>
        <dbReference type="Proteomes" id="UP001297581"/>
    </source>
</evidence>
<protein>
    <submittedName>
        <fullName evidence="1">Uncharacterized protein</fullName>
    </submittedName>
</protein>
<keyword evidence="2" id="KW-1185">Reference proteome</keyword>
<dbReference type="RefSeq" id="WP_240589740.1">
    <property type="nucleotide sequence ID" value="NZ_JAKUDL010000001.1"/>
</dbReference>
<reference evidence="1 2" key="1">
    <citation type="submission" date="2022-02" db="EMBL/GenBank/DDBJ databases">
        <title>The genome sequence of Shewanella sp. 3B26.</title>
        <authorList>
            <person name="Du J."/>
        </authorList>
    </citation>
    <scope>NUCLEOTIDE SEQUENCE [LARGE SCALE GENOMIC DNA]</scope>
    <source>
        <strain evidence="1 2">3B26</strain>
    </source>
</reference>
<dbReference type="AlphaFoldDB" id="A0AAJ1BE92"/>
<dbReference type="EMBL" id="JAKUDL010000001">
    <property type="protein sequence ID" value="MCH4293131.1"/>
    <property type="molecule type" value="Genomic_DNA"/>
</dbReference>
<organism evidence="1 2">
    <name type="scientific">Shewanella zhuhaiensis</name>
    <dbReference type="NCBI Taxonomy" id="2919576"/>
    <lineage>
        <taxon>Bacteria</taxon>
        <taxon>Pseudomonadati</taxon>
        <taxon>Pseudomonadota</taxon>
        <taxon>Gammaproteobacteria</taxon>
        <taxon>Alteromonadales</taxon>
        <taxon>Shewanellaceae</taxon>
        <taxon>Shewanella</taxon>
    </lineage>
</organism>
<dbReference type="Proteomes" id="UP001297581">
    <property type="component" value="Unassembled WGS sequence"/>
</dbReference>
<name>A0AAJ1BE92_9GAMM</name>